<evidence type="ECO:0000313" key="1">
    <source>
        <dbReference type="EMBL" id="MEY1663115.1"/>
    </source>
</evidence>
<dbReference type="InterPro" id="IPR021719">
    <property type="entry name" value="Prot_inh_I78"/>
</dbReference>
<accession>A0ABV4AKE6</accession>
<dbReference type="PANTHER" id="PTHR39600">
    <property type="entry name" value="PEPTIDASE INHIBITOR I78 FAMILY PROTEIN"/>
    <property type="match status" value="1"/>
</dbReference>
<dbReference type="EMBL" id="JBGCUO010000003">
    <property type="protein sequence ID" value="MEY1663115.1"/>
    <property type="molecule type" value="Genomic_DNA"/>
</dbReference>
<reference evidence="1 2" key="1">
    <citation type="submission" date="2024-07" db="EMBL/GenBank/DDBJ databases">
        <authorList>
            <person name="Ren Q."/>
        </authorList>
    </citation>
    <scope>NUCLEOTIDE SEQUENCE [LARGE SCALE GENOMIC DNA]</scope>
    <source>
        <strain evidence="1 2">REN37</strain>
    </source>
</reference>
<keyword evidence="2" id="KW-1185">Reference proteome</keyword>
<dbReference type="PANTHER" id="PTHR39600:SF1">
    <property type="entry name" value="PEPTIDASE INHIBITOR I78 FAMILY PROTEIN"/>
    <property type="match status" value="1"/>
</dbReference>
<dbReference type="Gene3D" id="3.30.10.10">
    <property type="entry name" value="Trypsin Inhibitor V, subunit A"/>
    <property type="match status" value="1"/>
</dbReference>
<comment type="caution">
    <text evidence="1">The sequence shown here is derived from an EMBL/GenBank/DDBJ whole genome shotgun (WGS) entry which is preliminary data.</text>
</comment>
<sequence length="91" mass="10006">MRRLLMLAPIAALAACQNTPEPATNADLTPNCQAEQFQQLVGKSADALNNVTLPTGVRILRPNMPATLDYRSNRMNVVIDEQNKIERINCG</sequence>
<dbReference type="Proteomes" id="UP001562065">
    <property type="component" value="Unassembled WGS sequence"/>
</dbReference>
<dbReference type="PROSITE" id="PS51257">
    <property type="entry name" value="PROKAR_LIPOPROTEIN"/>
    <property type="match status" value="1"/>
</dbReference>
<proteinExistence type="predicted"/>
<dbReference type="RefSeq" id="WP_369456388.1">
    <property type="nucleotide sequence ID" value="NZ_JBGCUO010000003.1"/>
</dbReference>
<dbReference type="Pfam" id="PF11720">
    <property type="entry name" value="Inhibitor_I78"/>
    <property type="match status" value="1"/>
</dbReference>
<name>A0ABV4AKE6_9GAMM</name>
<gene>
    <name evidence="1" type="ORF">AB5I84_13210</name>
</gene>
<organism evidence="1 2">
    <name type="scientific">Isoalcanivorax beigongshangi</name>
    <dbReference type="NCBI Taxonomy" id="3238810"/>
    <lineage>
        <taxon>Bacteria</taxon>
        <taxon>Pseudomonadati</taxon>
        <taxon>Pseudomonadota</taxon>
        <taxon>Gammaproteobacteria</taxon>
        <taxon>Oceanospirillales</taxon>
        <taxon>Alcanivoracaceae</taxon>
        <taxon>Isoalcanivorax</taxon>
    </lineage>
</organism>
<evidence type="ECO:0000313" key="2">
    <source>
        <dbReference type="Proteomes" id="UP001562065"/>
    </source>
</evidence>
<protein>
    <submittedName>
        <fullName evidence="1">I78 family peptidase inhibitor</fullName>
    </submittedName>
</protein>